<name>A0A9K3I841_HELAN</name>
<evidence type="ECO:0000313" key="3">
    <source>
        <dbReference type="Proteomes" id="UP000215914"/>
    </source>
</evidence>
<organism evidence="2 3">
    <name type="scientific">Helianthus annuus</name>
    <name type="common">Common sunflower</name>
    <dbReference type="NCBI Taxonomy" id="4232"/>
    <lineage>
        <taxon>Eukaryota</taxon>
        <taxon>Viridiplantae</taxon>
        <taxon>Streptophyta</taxon>
        <taxon>Embryophyta</taxon>
        <taxon>Tracheophyta</taxon>
        <taxon>Spermatophyta</taxon>
        <taxon>Magnoliopsida</taxon>
        <taxon>eudicotyledons</taxon>
        <taxon>Gunneridae</taxon>
        <taxon>Pentapetalae</taxon>
        <taxon>asterids</taxon>
        <taxon>campanulids</taxon>
        <taxon>Asterales</taxon>
        <taxon>Asteraceae</taxon>
        <taxon>Asteroideae</taxon>
        <taxon>Heliantheae alliance</taxon>
        <taxon>Heliantheae</taxon>
        <taxon>Helianthus</taxon>
    </lineage>
</organism>
<reference evidence="2" key="1">
    <citation type="journal article" date="2017" name="Nature">
        <title>The sunflower genome provides insights into oil metabolism, flowering and Asterid evolution.</title>
        <authorList>
            <person name="Badouin H."/>
            <person name="Gouzy J."/>
            <person name="Grassa C.J."/>
            <person name="Murat F."/>
            <person name="Staton S.E."/>
            <person name="Cottret L."/>
            <person name="Lelandais-Briere C."/>
            <person name="Owens G.L."/>
            <person name="Carrere S."/>
            <person name="Mayjonade B."/>
            <person name="Legrand L."/>
            <person name="Gill N."/>
            <person name="Kane N.C."/>
            <person name="Bowers J.E."/>
            <person name="Hubner S."/>
            <person name="Bellec A."/>
            <person name="Berard A."/>
            <person name="Berges H."/>
            <person name="Blanchet N."/>
            <person name="Boniface M.C."/>
            <person name="Brunel D."/>
            <person name="Catrice O."/>
            <person name="Chaidir N."/>
            <person name="Claudel C."/>
            <person name="Donnadieu C."/>
            <person name="Faraut T."/>
            <person name="Fievet G."/>
            <person name="Helmstetter N."/>
            <person name="King M."/>
            <person name="Knapp S.J."/>
            <person name="Lai Z."/>
            <person name="Le Paslier M.C."/>
            <person name="Lippi Y."/>
            <person name="Lorenzon L."/>
            <person name="Mandel J.R."/>
            <person name="Marage G."/>
            <person name="Marchand G."/>
            <person name="Marquand E."/>
            <person name="Bret-Mestries E."/>
            <person name="Morien E."/>
            <person name="Nambeesan S."/>
            <person name="Nguyen T."/>
            <person name="Pegot-Espagnet P."/>
            <person name="Pouilly N."/>
            <person name="Raftis F."/>
            <person name="Sallet E."/>
            <person name="Schiex T."/>
            <person name="Thomas J."/>
            <person name="Vandecasteele C."/>
            <person name="Vares D."/>
            <person name="Vear F."/>
            <person name="Vautrin S."/>
            <person name="Crespi M."/>
            <person name="Mangin B."/>
            <person name="Burke J.M."/>
            <person name="Salse J."/>
            <person name="Munos S."/>
            <person name="Vincourt P."/>
            <person name="Rieseberg L.H."/>
            <person name="Langlade N.B."/>
        </authorList>
    </citation>
    <scope>NUCLEOTIDE SEQUENCE</scope>
    <source>
        <tissue evidence="2">Leaves</tissue>
    </source>
</reference>
<keyword evidence="1" id="KW-0812">Transmembrane</keyword>
<gene>
    <name evidence="2" type="ORF">HanXRQr2_Chr09g0401261</name>
</gene>
<evidence type="ECO:0000313" key="2">
    <source>
        <dbReference type="EMBL" id="KAF5792013.1"/>
    </source>
</evidence>
<feature type="transmembrane region" description="Helical" evidence="1">
    <location>
        <begin position="7"/>
        <end position="25"/>
    </location>
</feature>
<dbReference type="Proteomes" id="UP000215914">
    <property type="component" value="Unassembled WGS sequence"/>
</dbReference>
<keyword evidence="3" id="KW-1185">Reference proteome</keyword>
<protein>
    <submittedName>
        <fullName evidence="2">Uncharacterized protein</fullName>
    </submittedName>
</protein>
<keyword evidence="1" id="KW-0472">Membrane</keyword>
<proteinExistence type="predicted"/>
<accession>A0A9K3I841</accession>
<evidence type="ECO:0000256" key="1">
    <source>
        <dbReference type="SAM" id="Phobius"/>
    </source>
</evidence>
<dbReference type="Gramene" id="mRNA:HanXRQr2_Chr09g0401261">
    <property type="protein sequence ID" value="mRNA:HanXRQr2_Chr09g0401261"/>
    <property type="gene ID" value="HanXRQr2_Chr09g0401261"/>
</dbReference>
<sequence length="85" mass="9541">MCQSAEACVFIVFGSSLSLIVFRHPKCAPGNACPNGLLLSLVLFASVTRFWSLMSMLFLSYLGPFHHHIHNSFNSRHLQTRVSFN</sequence>
<dbReference type="EMBL" id="MNCJ02000324">
    <property type="protein sequence ID" value="KAF5792013.1"/>
    <property type="molecule type" value="Genomic_DNA"/>
</dbReference>
<keyword evidence="1" id="KW-1133">Transmembrane helix</keyword>
<reference evidence="2" key="2">
    <citation type="submission" date="2020-06" db="EMBL/GenBank/DDBJ databases">
        <title>Helianthus annuus Genome sequencing and assembly Release 2.</title>
        <authorList>
            <person name="Gouzy J."/>
            <person name="Langlade N."/>
            <person name="Munos S."/>
        </authorList>
    </citation>
    <scope>NUCLEOTIDE SEQUENCE</scope>
    <source>
        <tissue evidence="2">Leaves</tissue>
    </source>
</reference>
<comment type="caution">
    <text evidence="2">The sequence shown here is derived from an EMBL/GenBank/DDBJ whole genome shotgun (WGS) entry which is preliminary data.</text>
</comment>
<feature type="transmembrane region" description="Helical" evidence="1">
    <location>
        <begin position="37"/>
        <end position="62"/>
    </location>
</feature>
<dbReference type="AlphaFoldDB" id="A0A9K3I841"/>